<dbReference type="EMBL" id="SRLC01000001">
    <property type="protein sequence ID" value="TGE23739.1"/>
    <property type="molecule type" value="Genomic_DNA"/>
</dbReference>
<dbReference type="Gene3D" id="3.40.50.300">
    <property type="entry name" value="P-loop containing nucleotide triphosphate hydrolases"/>
    <property type="match status" value="1"/>
</dbReference>
<dbReference type="InterPro" id="IPR003593">
    <property type="entry name" value="AAA+_ATPase"/>
</dbReference>
<dbReference type="SUPFAM" id="SSF52540">
    <property type="entry name" value="P-loop containing nucleoside triphosphate hydrolases"/>
    <property type="match status" value="1"/>
</dbReference>
<dbReference type="InterPro" id="IPR051396">
    <property type="entry name" value="Bact_Antivir_Def_Nuclease"/>
</dbReference>
<name>A0A4Z0Q2N1_9BACT</name>
<sequence>MEAGLVVESAGAEVKIEVGNGNHPTLRGMKPQRYRLEYSLSRLLFTFLNLLKQLILALMLHKIKIQRFKKFKDIEVELAPFTILMGENSSGKTTVMQAINLSLNTLFKNEFVSNDANGNIKVKKRGVGMTNLPGISFSDYRELFYAKLSRGENTQRNTKSINQGAAIELTDENKNIYKLKIRALFGTFNLKCVSTASELKNNPNLHNKAPLFISGFIGLRASEERVFPLAIQDRMRTGDVSTIIRNLVLDTKQNTPDAYQKLATRLKNDFNFELEKVEFNEREDLNILAHYTEQCDKEKLSLDFMSSGSGFMQILQILTPIYRFCPIDCDIVLLDEPDAHLHPNLQTSLAKTLRDIQKELGIQIIISTHSTSIIRASEPTEVIPVSSLNKINKALANSEDVENEIAGRIDSYDLGKSVISGQLLFLEDANTSILEAFDKIASIGSLTGANTIPILKGRGKDDKSPFFLNDIFNKFLDKDINITFIRDRDGLSDEWSSNLINFGHRKNVNLYVLKRYEIENYLLNPKLLFRAINKKKEIIHLTSIEAIKDKILSLLKETITLRKYNFEGTLEENIYKSAQLMGKQEYRNPELARSEAKKICELYEADGTFESLIINGMGKETMKGIMHWINNDLKVQISYAEILASLELEDIPSEIVEMLSSLRSKEQK</sequence>
<dbReference type="PANTHER" id="PTHR43581:SF2">
    <property type="entry name" value="EXCINUCLEASE ATPASE SUBUNIT"/>
    <property type="match status" value="1"/>
</dbReference>
<dbReference type="PANTHER" id="PTHR43581">
    <property type="entry name" value="ATP/GTP PHOSPHATASE"/>
    <property type="match status" value="1"/>
</dbReference>
<evidence type="ECO:0000313" key="3">
    <source>
        <dbReference type="Proteomes" id="UP000297549"/>
    </source>
</evidence>
<reference evidence="2 3" key="1">
    <citation type="submission" date="2019-04" db="EMBL/GenBank/DDBJ databases">
        <authorList>
            <person name="Feng G."/>
            <person name="Zhang J."/>
            <person name="Zhu H."/>
        </authorList>
    </citation>
    <scope>NUCLEOTIDE SEQUENCE [LARGE SCALE GENOMIC DNA]</scope>
    <source>
        <strain evidence="2 3">JCM 31653</strain>
    </source>
</reference>
<dbReference type="OrthoDB" id="9805802at2"/>
<organism evidence="2 3">
    <name type="scientific">Hymenobacter aquaticus</name>
    <dbReference type="NCBI Taxonomy" id="1867101"/>
    <lineage>
        <taxon>Bacteria</taxon>
        <taxon>Pseudomonadati</taxon>
        <taxon>Bacteroidota</taxon>
        <taxon>Cytophagia</taxon>
        <taxon>Cytophagales</taxon>
        <taxon>Hymenobacteraceae</taxon>
        <taxon>Hymenobacter</taxon>
    </lineage>
</organism>
<dbReference type="InterPro" id="IPR027417">
    <property type="entry name" value="P-loop_NTPase"/>
</dbReference>
<proteinExistence type="predicted"/>
<evidence type="ECO:0000259" key="1">
    <source>
        <dbReference type="SMART" id="SM00382"/>
    </source>
</evidence>
<accession>A0A4Z0Q2N1</accession>
<dbReference type="SMART" id="SM00382">
    <property type="entry name" value="AAA"/>
    <property type="match status" value="1"/>
</dbReference>
<protein>
    <recommendedName>
        <fullName evidence="1">AAA+ ATPase domain-containing protein</fullName>
    </recommendedName>
</protein>
<dbReference type="AlphaFoldDB" id="A0A4Z0Q2N1"/>
<dbReference type="Pfam" id="PF13175">
    <property type="entry name" value="AAA_15"/>
    <property type="match status" value="2"/>
</dbReference>
<comment type="caution">
    <text evidence="2">The sequence shown here is derived from an EMBL/GenBank/DDBJ whole genome shotgun (WGS) entry which is preliminary data.</text>
</comment>
<evidence type="ECO:0000313" key="2">
    <source>
        <dbReference type="EMBL" id="TGE23739.1"/>
    </source>
</evidence>
<keyword evidence="3" id="KW-1185">Reference proteome</keyword>
<dbReference type="Proteomes" id="UP000297549">
    <property type="component" value="Unassembled WGS sequence"/>
</dbReference>
<dbReference type="InterPro" id="IPR041685">
    <property type="entry name" value="AAA_GajA/Old/RecF-like"/>
</dbReference>
<gene>
    <name evidence="2" type="ORF">E5K00_00560</name>
</gene>
<feature type="domain" description="AAA+ ATPase" evidence="1">
    <location>
        <begin position="78"/>
        <end position="389"/>
    </location>
</feature>
<dbReference type="CDD" id="cd00267">
    <property type="entry name" value="ABC_ATPase"/>
    <property type="match status" value="1"/>
</dbReference>